<proteinExistence type="predicted"/>
<dbReference type="Pfam" id="PF12796">
    <property type="entry name" value="Ank_2"/>
    <property type="match status" value="1"/>
</dbReference>
<dbReference type="Gene3D" id="3.30.200.20">
    <property type="entry name" value="Phosphorylase Kinase, domain 1"/>
    <property type="match status" value="1"/>
</dbReference>
<dbReference type="Proteomes" id="UP000678393">
    <property type="component" value="Unassembled WGS sequence"/>
</dbReference>
<dbReference type="SMART" id="SM00364">
    <property type="entry name" value="LRR_BAC"/>
    <property type="match status" value="7"/>
</dbReference>
<dbReference type="SUPFAM" id="SSF56112">
    <property type="entry name" value="Protein kinase-like (PK-like)"/>
    <property type="match status" value="1"/>
</dbReference>
<dbReference type="Pfam" id="PF13855">
    <property type="entry name" value="LRR_8"/>
    <property type="match status" value="1"/>
</dbReference>
<dbReference type="PROSITE" id="PS00108">
    <property type="entry name" value="PROTEIN_KINASE_ST"/>
    <property type="match status" value="1"/>
</dbReference>
<evidence type="ECO:0000256" key="6">
    <source>
        <dbReference type="PROSITE-ProRule" id="PRU10141"/>
    </source>
</evidence>
<evidence type="ECO:0000256" key="1">
    <source>
        <dbReference type="ARBA" id="ARBA00022614"/>
    </source>
</evidence>
<feature type="repeat" description="ANK" evidence="5">
    <location>
        <begin position="33"/>
        <end position="65"/>
    </location>
</feature>
<dbReference type="PROSITE" id="PS00107">
    <property type="entry name" value="PROTEIN_KINASE_ATP"/>
    <property type="match status" value="1"/>
</dbReference>
<dbReference type="SMART" id="SM00248">
    <property type="entry name" value="ANK"/>
    <property type="match status" value="4"/>
</dbReference>
<evidence type="ECO:0000313" key="9">
    <source>
        <dbReference type="EMBL" id="CAG5122502.1"/>
    </source>
</evidence>
<dbReference type="InterPro" id="IPR011009">
    <property type="entry name" value="Kinase-like_dom_sf"/>
</dbReference>
<dbReference type="PROSITE" id="PS50088">
    <property type="entry name" value="ANK_REPEAT"/>
    <property type="match status" value="1"/>
</dbReference>
<feature type="compositionally biased region" description="Polar residues" evidence="7">
    <location>
        <begin position="1813"/>
        <end position="1831"/>
    </location>
</feature>
<feature type="domain" description="Protein kinase" evidence="8">
    <location>
        <begin position="1174"/>
        <end position="1487"/>
    </location>
</feature>
<gene>
    <name evidence="9" type="ORF">CUNI_LOCUS8060</name>
</gene>
<dbReference type="PANTHER" id="PTHR48056">
    <property type="entry name" value="LRR RECEPTOR-LIKE SERINE/THREONINE-PROTEIN KINASE-RELATED"/>
    <property type="match status" value="1"/>
</dbReference>
<dbReference type="Pfam" id="PF16095">
    <property type="entry name" value="COR-A"/>
    <property type="match status" value="1"/>
</dbReference>
<dbReference type="InterPro" id="IPR032675">
    <property type="entry name" value="LRR_dom_sf"/>
</dbReference>
<evidence type="ECO:0000256" key="5">
    <source>
        <dbReference type="PROSITE-ProRule" id="PRU00023"/>
    </source>
</evidence>
<dbReference type="EMBL" id="CAJHNH020001305">
    <property type="protein sequence ID" value="CAG5122502.1"/>
    <property type="molecule type" value="Genomic_DNA"/>
</dbReference>
<dbReference type="PROSITE" id="PS50297">
    <property type="entry name" value="ANK_REP_REGION"/>
    <property type="match status" value="1"/>
</dbReference>
<organism evidence="9 10">
    <name type="scientific">Candidula unifasciata</name>
    <dbReference type="NCBI Taxonomy" id="100452"/>
    <lineage>
        <taxon>Eukaryota</taxon>
        <taxon>Metazoa</taxon>
        <taxon>Spiralia</taxon>
        <taxon>Lophotrochozoa</taxon>
        <taxon>Mollusca</taxon>
        <taxon>Gastropoda</taxon>
        <taxon>Heterobranchia</taxon>
        <taxon>Euthyneura</taxon>
        <taxon>Panpulmonata</taxon>
        <taxon>Eupulmonata</taxon>
        <taxon>Stylommatophora</taxon>
        <taxon>Helicina</taxon>
        <taxon>Helicoidea</taxon>
        <taxon>Geomitridae</taxon>
        <taxon>Candidula</taxon>
    </lineage>
</organism>
<dbReference type="SMART" id="SM00220">
    <property type="entry name" value="S_TKc"/>
    <property type="match status" value="1"/>
</dbReference>
<dbReference type="InterPro" id="IPR050647">
    <property type="entry name" value="Plant_LRR-RLKs"/>
</dbReference>
<dbReference type="Gene3D" id="1.10.510.10">
    <property type="entry name" value="Transferase(Phosphotransferase) domain 1"/>
    <property type="match status" value="1"/>
</dbReference>
<dbReference type="SMART" id="SM00369">
    <property type="entry name" value="LRR_TYP"/>
    <property type="match status" value="6"/>
</dbReference>
<dbReference type="InterPro" id="IPR032171">
    <property type="entry name" value="COR-A"/>
</dbReference>
<evidence type="ECO:0000259" key="8">
    <source>
        <dbReference type="PROSITE" id="PS50011"/>
    </source>
</evidence>
<dbReference type="Pfam" id="PF00069">
    <property type="entry name" value="Pkinase"/>
    <property type="match status" value="1"/>
</dbReference>
<dbReference type="InterPro" id="IPR001611">
    <property type="entry name" value="Leu-rich_rpt"/>
</dbReference>
<dbReference type="InterPro" id="IPR000719">
    <property type="entry name" value="Prot_kinase_dom"/>
</dbReference>
<name>A0A8S3Z5D6_9EUPU</name>
<dbReference type="InterPro" id="IPR017441">
    <property type="entry name" value="Protein_kinase_ATP_BS"/>
</dbReference>
<keyword evidence="3 6" id="KW-0547">Nucleotide-binding</keyword>
<dbReference type="Gene3D" id="1.25.40.20">
    <property type="entry name" value="Ankyrin repeat-containing domain"/>
    <property type="match status" value="1"/>
</dbReference>
<keyword evidence="10" id="KW-1185">Reference proteome</keyword>
<keyword evidence="1" id="KW-0433">Leucine-rich repeat</keyword>
<dbReference type="SUPFAM" id="SSF48403">
    <property type="entry name" value="Ankyrin repeat"/>
    <property type="match status" value="1"/>
</dbReference>
<feature type="region of interest" description="Disordered" evidence="7">
    <location>
        <begin position="1812"/>
        <end position="1842"/>
    </location>
</feature>
<keyword evidence="5" id="KW-0040">ANK repeat</keyword>
<dbReference type="InterPro" id="IPR003591">
    <property type="entry name" value="Leu-rich_rpt_typical-subtyp"/>
</dbReference>
<dbReference type="PANTHER" id="PTHR48056:SF81">
    <property type="entry name" value="RECEPTOR PROTEIN-TYROSINE KINASE CEPR1"/>
    <property type="match status" value="1"/>
</dbReference>
<dbReference type="GO" id="GO:0005524">
    <property type="term" value="F:ATP binding"/>
    <property type="evidence" value="ECO:0007669"/>
    <property type="project" value="UniProtKB-UniRule"/>
</dbReference>
<evidence type="ECO:0000256" key="4">
    <source>
        <dbReference type="ARBA" id="ARBA00022840"/>
    </source>
</evidence>
<evidence type="ECO:0000256" key="2">
    <source>
        <dbReference type="ARBA" id="ARBA00022737"/>
    </source>
</evidence>
<keyword evidence="4 6" id="KW-0067">ATP-binding</keyword>
<feature type="binding site" evidence="6">
    <location>
        <position position="1201"/>
    </location>
    <ligand>
        <name>ATP</name>
        <dbReference type="ChEBI" id="CHEBI:30616"/>
    </ligand>
</feature>
<accession>A0A8S3Z5D6</accession>
<dbReference type="GO" id="GO:0004672">
    <property type="term" value="F:protein kinase activity"/>
    <property type="evidence" value="ECO:0007669"/>
    <property type="project" value="InterPro"/>
</dbReference>
<dbReference type="PROSITE" id="PS51450">
    <property type="entry name" value="LRR"/>
    <property type="match status" value="2"/>
</dbReference>
<dbReference type="OrthoDB" id="1866797at2759"/>
<protein>
    <recommendedName>
        <fullName evidence="8">Protein kinase domain-containing protein</fullName>
    </recommendedName>
</protein>
<dbReference type="InterPro" id="IPR008271">
    <property type="entry name" value="Ser/Thr_kinase_AS"/>
</dbReference>
<dbReference type="InterPro" id="IPR036770">
    <property type="entry name" value="Ankyrin_rpt-contain_sf"/>
</dbReference>
<dbReference type="Gene3D" id="3.80.10.10">
    <property type="entry name" value="Ribonuclease Inhibitor"/>
    <property type="match status" value="3"/>
</dbReference>
<dbReference type="PROSITE" id="PS50011">
    <property type="entry name" value="PROTEIN_KINASE_DOM"/>
    <property type="match status" value="1"/>
</dbReference>
<evidence type="ECO:0000256" key="3">
    <source>
        <dbReference type="ARBA" id="ARBA00022741"/>
    </source>
</evidence>
<sequence length="2088" mass="233584">MNGLCTMYMPKAFLDILQQLYELHIIDINKAYSGKTGLQIACENGYVDIVKWLLEHGAEMKNAYDENSEFYLATLNGNQDVLAVLLKQKAGMVADKDIQYCLLYAACKGGHLELVKRWFSPDMDVTEKTFYISDLSKCEQMYPLFAACEGNHFEVATFLIQEGEAAITRDICYYFPEFSARLVRSLFLKSDTNGQQFFHLSKRKIEYLLPCWFCEPEKQNVDADICEEAKIEVNKDEDTFDIVIDAHENRLQELPDDVLWSLINLISLNASHNPLKSIPSAFNPGSLHLNGLKILNFEHCLLESISSDVFSLPCLEQVNLSHNRLHTLSVTDDACHTAWKCTELKSLDISHNLLESVPCSIQVCARLISLNASHNQLQTICMPWQCPMESLDLSFNKLSTFPPSAYQYWGKTLKKLHLHHNLMTELAESIVRMRNLSHLDVSHNKIQQMPHPGLWCCPLFFFNLNHNMLVSCLASTLNELCIANNRLEEVPSSISDLRKLFILDISDNKIRSLPLELGKLRSLAILKVKGIKVKDTELGRLITSLDSGVKDVYASSIIQYLDRARRKCIHAGILKIIVLGCKNKDGYCIVQELANKRNVQAAEHEVRANLSSLFWYHVINVSYMLVFSAKQKKVKLKIWELPDSKVTSSILPCFLTLNSLYLIVHDVSIYGADVHSVSEKVASIQACVLRPHVIVVCIYSKLLDQDEQKRLEKDIFSKLGKILPKAMLVSVISGDCCNSRTLQQAVNSLWETMSDAAYDPNAKICQRQVPRKFLEVIENLARFKKNICRMSELLQAVNCNIKDLEDGLDQNLTLRNFLLQAGGMLHYNMHVGELSDCVILNPAWLFDLLLKFLQNVMTRNSKKAGQLPLRTVRDRLQEILPAGNYDYFPAILKLMEAFNIGVRLMDNTSKEEEIFLVPSLLPKQPPEYQVDADKDACKAARLYCLPAVPPALWSNLISQLILAFNRYSASRWSLGEQKSQASRTNSNSRSFMTSGQPSLRGLHISNKNIQYWRTMIMMYYDQGHVVVEEVECKSSSEASAPGILVTVQTTGSGKADDLCEQSPNRNEKKLSILGIVLDELEEILERFNPKFRDLYDANLSEVYAICPRCYDIKPGLGSISLSGIHFTVKDCAQMLLSVNAVVCQSGPSSLSCLVPELMFMELPSKMHLSPNDLILTDVKLGRGMTGDVRKGVYRGTDVAVKVFYNPDERPFVPNNPSIKYNNVADAATEFKAKQYEINTEQIKISNAFTDVRREVGILSKLSHEFIVTFIGLCIRPQLLLAMELAPFGSLRTQLDKKVPAGLREIQHMDKVISQSVFSKDLTYKIILQIGSGLCYLHKNSIIYRDLKPDNILVMSLSVEDRVNVKLSDYGISKFKTLTGVTGVFGTVGYMAPEMLLKRPYTEKADMYSFAVVIAEILTGISPVDCQFLPRLSYVDTTGATPGHLKDYQIKCHFPALESLMKECWSQEMDDRPSSVEVFKMIKSDQFLLLYDSLILDRKAEDNLEVTCVYACQTHGRWRIWVSESGQGNSRFISVYDVETSGSWCIESCAELNSLEVIERGNQSNFEVCCSVTLDAVATKIVNHVYEKSESFLLIGLENGCLTTIHSRSSPCKSVTASTNTELHRATPIADICSVDFYRIAVACGMAVCFLNVTLPDCQEGVKGIWIPELVNSGMVSMKHVADVYSPVVALVAEGNSVWCCLENSSCLVKINVDLMRIVLIVTVSWSSVSDAVRLEEMDKVERPPLRLFASDSAAELRISNDDKYALALASGCRVSVDDDVFSKKEPSEMVGMHCSSESDICAAKSISEELVSASESNDFTRNRSQTTNNNDKPPLPPPRRNKSALERAVSMPGLQEKPPLVPERSHSQENNISITSLCVTCDILAIGTSNGGISLLPLVYHTDSDKSGSPPSLPFQLPLLRHPTTRKEHTVKSQLQNVFARQGKQSAGSILCLTLAGKNLVSLYCPAQVSHRISSRTDGGRKRFGIIINGNQLNICNEADKDTQDFVQTPKGNAESVGCRKELPVSFQHFTSSDTDKMQLPEVADIAVWDNISWNRLQTVRSYGHELIGCNGWCCLAPSLAGSSASSS</sequence>
<dbReference type="InterPro" id="IPR002110">
    <property type="entry name" value="Ankyrin_rpt"/>
</dbReference>
<dbReference type="SUPFAM" id="SSF52058">
    <property type="entry name" value="L domain-like"/>
    <property type="match status" value="1"/>
</dbReference>
<evidence type="ECO:0000313" key="10">
    <source>
        <dbReference type="Proteomes" id="UP000678393"/>
    </source>
</evidence>
<evidence type="ECO:0000256" key="7">
    <source>
        <dbReference type="SAM" id="MobiDB-lite"/>
    </source>
</evidence>
<reference evidence="9" key="1">
    <citation type="submission" date="2021-04" db="EMBL/GenBank/DDBJ databases">
        <authorList>
            <consortium name="Molecular Ecology Group"/>
        </authorList>
    </citation>
    <scope>NUCLEOTIDE SEQUENCE</scope>
</reference>
<comment type="caution">
    <text evidence="9">The sequence shown here is derived from an EMBL/GenBank/DDBJ whole genome shotgun (WGS) entry which is preliminary data.</text>
</comment>
<keyword evidence="2" id="KW-0677">Repeat</keyword>